<feature type="coiled-coil region" evidence="1">
    <location>
        <begin position="161"/>
        <end position="231"/>
    </location>
</feature>
<reference evidence="2" key="1">
    <citation type="submission" date="2022-01" db="UniProtKB">
        <authorList>
            <consortium name="EnsemblMetazoa"/>
        </authorList>
    </citation>
    <scope>IDENTIFICATION</scope>
</reference>
<dbReference type="Proteomes" id="UP000494040">
    <property type="component" value="Unassembled WGS sequence"/>
</dbReference>
<keyword evidence="3" id="KW-1185">Reference proteome</keyword>
<evidence type="ECO:0000256" key="1">
    <source>
        <dbReference type="SAM" id="Coils"/>
    </source>
</evidence>
<dbReference type="PANTHER" id="PTHR22091">
    <property type="entry name" value="COILED-COIL DOMAIN-CONTAINING PROTEIN 77"/>
    <property type="match status" value="1"/>
</dbReference>
<dbReference type="OrthoDB" id="191169at2759"/>
<dbReference type="KEGG" id="clec:112128210"/>
<dbReference type="OMA" id="HLSHMYR"/>
<accession>A0A8I6SUU2</accession>
<evidence type="ECO:0000313" key="3">
    <source>
        <dbReference type="Proteomes" id="UP000494040"/>
    </source>
</evidence>
<sequence length="395" mass="46987">MTPRNLEDDLNVMARWVDHSAPTNRLLEFYQGKVREMRSKYTDLLRFVNEAKDLVVKNADQEVESIHAIRSTSKLQDSLSELQRYLYKERETVLRLTSEIDRLKVERADDKRKIAFLLDHCGLKEAQLYINPLDRLASPLQRRQKPKVRFNDVRALKNKLAEFKQSEYEILNMRIKALETELKEQTELLQDEICILENDLDLKSKEWLATRQLLEQKASCLNCRLQNVQLRKLDGISEFFQDLDKERTREIKLMEENDRLTRCVNICKELLGDQFPGDNNCKPQRRKDETSLLKEQLVQKDRLIRSFQGQIADFETRLNQVRKTLEAERETCQKVKERAASKEEQLAKKLEEERTRRILDGEGFRNDIKLLRSKLQSIERKFRHERIRRGIKDND</sequence>
<proteinExistence type="predicted"/>
<dbReference type="AlphaFoldDB" id="A0A8I6SUU2"/>
<dbReference type="EnsemblMetazoa" id="XM_024230054.1">
    <property type="protein sequence ID" value="XP_024085822.1"/>
    <property type="gene ID" value="LOC112128210"/>
</dbReference>
<organism evidence="2 3">
    <name type="scientific">Cimex lectularius</name>
    <name type="common">Bed bug</name>
    <name type="synonym">Acanthia lectularia</name>
    <dbReference type="NCBI Taxonomy" id="79782"/>
    <lineage>
        <taxon>Eukaryota</taxon>
        <taxon>Metazoa</taxon>
        <taxon>Ecdysozoa</taxon>
        <taxon>Arthropoda</taxon>
        <taxon>Hexapoda</taxon>
        <taxon>Insecta</taxon>
        <taxon>Pterygota</taxon>
        <taxon>Neoptera</taxon>
        <taxon>Paraneoptera</taxon>
        <taxon>Hemiptera</taxon>
        <taxon>Heteroptera</taxon>
        <taxon>Panheteroptera</taxon>
        <taxon>Cimicomorpha</taxon>
        <taxon>Cimicidae</taxon>
        <taxon>Cimex</taxon>
    </lineage>
</organism>
<dbReference type="RefSeq" id="XP_024085822.1">
    <property type="nucleotide sequence ID" value="XM_024230054.1"/>
</dbReference>
<evidence type="ECO:0000313" key="2">
    <source>
        <dbReference type="EnsemblMetazoa" id="XP_024085822.1"/>
    </source>
</evidence>
<feature type="coiled-coil region" evidence="1">
    <location>
        <begin position="311"/>
        <end position="356"/>
    </location>
</feature>
<dbReference type="InterPro" id="IPR037696">
    <property type="entry name" value="CCDC77"/>
</dbReference>
<dbReference type="PANTHER" id="PTHR22091:SF1">
    <property type="entry name" value="COILED-COIL DOMAIN-CONTAINING PROTEIN 77"/>
    <property type="match status" value="1"/>
</dbReference>
<keyword evidence="1" id="KW-0175">Coiled coil</keyword>
<dbReference type="GO" id="GO:0005813">
    <property type="term" value="C:centrosome"/>
    <property type="evidence" value="ECO:0007669"/>
    <property type="project" value="TreeGrafter"/>
</dbReference>
<evidence type="ECO:0008006" key="4">
    <source>
        <dbReference type="Google" id="ProtNLM"/>
    </source>
</evidence>
<protein>
    <recommendedName>
        <fullName evidence="4">Coiled-coil domain-containing protein 77</fullName>
    </recommendedName>
</protein>
<name>A0A8I6SUU2_CIMLE</name>
<dbReference type="GeneID" id="112128210"/>